<sequence length="78" mass="8307">MIAVTVVQMMGTEDETGAHVIDQDSWIIEIITTMTCTTMGTVVKADIGDEKDLVVLAAAITEVDPGAGREMLGNLQIQ</sequence>
<protein>
    <submittedName>
        <fullName evidence="1">Uncharacterized protein</fullName>
    </submittedName>
</protein>
<keyword evidence="2" id="KW-1185">Reference proteome</keyword>
<reference evidence="1 2" key="1">
    <citation type="journal article" date="2014" name="Proc. Natl. Acad. Sci. U.S.A.">
        <title>Trajectory and genomic determinants of fungal-pathogen speciation and host adaptation.</title>
        <authorList>
            <person name="Hu X."/>
            <person name="Xiao G."/>
            <person name="Zheng P."/>
            <person name="Shang Y."/>
            <person name="Su Y."/>
            <person name="Zhang X."/>
            <person name="Liu X."/>
            <person name="Zhan S."/>
            <person name="St Leger R.J."/>
            <person name="Wang C."/>
        </authorList>
    </citation>
    <scope>NUCLEOTIDE SEQUENCE [LARGE SCALE GENOMIC DNA]</scope>
    <source>
        <strain evidence="1 2">ARSEF 1941</strain>
    </source>
</reference>
<evidence type="ECO:0000313" key="2">
    <source>
        <dbReference type="Proteomes" id="UP000030816"/>
    </source>
</evidence>
<name>A0A0B2X374_METAS</name>
<organism evidence="1 2">
    <name type="scientific">Metarhizium album (strain ARSEF 1941)</name>
    <dbReference type="NCBI Taxonomy" id="1081103"/>
    <lineage>
        <taxon>Eukaryota</taxon>
        <taxon>Fungi</taxon>
        <taxon>Dikarya</taxon>
        <taxon>Ascomycota</taxon>
        <taxon>Pezizomycotina</taxon>
        <taxon>Sordariomycetes</taxon>
        <taxon>Hypocreomycetidae</taxon>
        <taxon>Hypocreales</taxon>
        <taxon>Clavicipitaceae</taxon>
        <taxon>Metarhizium</taxon>
    </lineage>
</organism>
<gene>
    <name evidence="1" type="ORF">MAM_02126</name>
</gene>
<dbReference type="RefSeq" id="XP_040681268.1">
    <property type="nucleotide sequence ID" value="XM_040820925.1"/>
</dbReference>
<dbReference type="HOGENOM" id="CLU_2622525_0_0_1"/>
<comment type="caution">
    <text evidence="1">The sequence shown here is derived from an EMBL/GenBank/DDBJ whole genome shotgun (WGS) entry which is preliminary data.</text>
</comment>
<evidence type="ECO:0000313" key="1">
    <source>
        <dbReference type="EMBL" id="KHO00203.1"/>
    </source>
</evidence>
<proteinExistence type="predicted"/>
<dbReference type="EMBL" id="AZHE01000003">
    <property type="protein sequence ID" value="KHO00203.1"/>
    <property type="molecule type" value="Genomic_DNA"/>
</dbReference>
<dbReference type="GeneID" id="63736581"/>
<dbReference type="Proteomes" id="UP000030816">
    <property type="component" value="Unassembled WGS sequence"/>
</dbReference>
<accession>A0A0B2X374</accession>
<dbReference type="AlphaFoldDB" id="A0A0B2X374"/>